<comment type="caution">
    <text evidence="2">The sequence shown here is derived from an EMBL/GenBank/DDBJ whole genome shotgun (WGS) entry which is preliminary data.</text>
</comment>
<dbReference type="Proteomes" id="UP000789570">
    <property type="component" value="Unassembled WGS sequence"/>
</dbReference>
<name>A0A9N9C375_9GLOM</name>
<evidence type="ECO:0000256" key="1">
    <source>
        <dbReference type="SAM" id="MobiDB-lite"/>
    </source>
</evidence>
<accession>A0A9N9C375</accession>
<evidence type="ECO:0000313" key="2">
    <source>
        <dbReference type="EMBL" id="CAG8586243.1"/>
    </source>
</evidence>
<evidence type="ECO:0000313" key="3">
    <source>
        <dbReference type="Proteomes" id="UP000789570"/>
    </source>
</evidence>
<feature type="region of interest" description="Disordered" evidence="1">
    <location>
        <begin position="35"/>
        <end position="66"/>
    </location>
</feature>
<dbReference type="AlphaFoldDB" id="A0A9N9C375"/>
<proteinExistence type="predicted"/>
<gene>
    <name evidence="2" type="ORF">FCALED_LOCUS7852</name>
</gene>
<reference evidence="2" key="1">
    <citation type="submission" date="2021-06" db="EMBL/GenBank/DDBJ databases">
        <authorList>
            <person name="Kallberg Y."/>
            <person name="Tangrot J."/>
            <person name="Rosling A."/>
        </authorList>
    </citation>
    <scope>NUCLEOTIDE SEQUENCE</scope>
    <source>
        <strain evidence="2">UK204</strain>
    </source>
</reference>
<protein>
    <submittedName>
        <fullName evidence="2">11428_t:CDS:1</fullName>
    </submittedName>
</protein>
<organism evidence="2 3">
    <name type="scientific">Funneliformis caledonium</name>
    <dbReference type="NCBI Taxonomy" id="1117310"/>
    <lineage>
        <taxon>Eukaryota</taxon>
        <taxon>Fungi</taxon>
        <taxon>Fungi incertae sedis</taxon>
        <taxon>Mucoromycota</taxon>
        <taxon>Glomeromycotina</taxon>
        <taxon>Glomeromycetes</taxon>
        <taxon>Glomerales</taxon>
        <taxon>Glomeraceae</taxon>
        <taxon>Funneliformis</taxon>
    </lineage>
</organism>
<keyword evidence="3" id="KW-1185">Reference proteome</keyword>
<dbReference type="EMBL" id="CAJVPQ010002169">
    <property type="protein sequence ID" value="CAG8586243.1"/>
    <property type="molecule type" value="Genomic_DNA"/>
</dbReference>
<sequence length="66" mass="7664">MKRKFDNNDLKTIGRYMMIEKNMYAQFVDDLDGGVNRTDENLISNTDNKENEDGSSNNNIDREGKM</sequence>